<dbReference type="Proteomes" id="UP001153332">
    <property type="component" value="Unassembled WGS sequence"/>
</dbReference>
<name>A0ACC2J0J6_9PEZI</name>
<evidence type="ECO:0000313" key="2">
    <source>
        <dbReference type="Proteomes" id="UP001153332"/>
    </source>
</evidence>
<gene>
    <name evidence="1" type="ORF">O1611_g10220</name>
</gene>
<comment type="caution">
    <text evidence="1">The sequence shown here is derived from an EMBL/GenBank/DDBJ whole genome shotgun (WGS) entry which is preliminary data.</text>
</comment>
<proteinExistence type="predicted"/>
<accession>A0ACC2J0J6</accession>
<sequence length="223" mass="25891">METIASELEVDGPHLETNSERPKRILVRTKTHLVPDDDYGARCYFMLNRICQHHWSRDFLFGEDRWNSYGTQFGYDNRTCYFLVDHGRSASDDDVSVLWYEWTPRPKRGLPDADTMHRIIRSNLRLDIKLLDADFAFMSKPENVEWLGDNVENKFWLNFVLLAKSRKGEGASIRHRHLIKDCDTDGGNGYGTRAIPTPTMQIIASRGLASQVQTLALREMQRR</sequence>
<protein>
    <submittedName>
        <fullName evidence="1">Uncharacterized protein</fullName>
    </submittedName>
</protein>
<reference evidence="1" key="1">
    <citation type="submission" date="2022-12" db="EMBL/GenBank/DDBJ databases">
        <title>Genome Sequence of Lasiodiplodia mahajangana.</title>
        <authorList>
            <person name="Buettner E."/>
        </authorList>
    </citation>
    <scope>NUCLEOTIDE SEQUENCE</scope>
    <source>
        <strain evidence="1">VT137</strain>
    </source>
</reference>
<keyword evidence="2" id="KW-1185">Reference proteome</keyword>
<dbReference type="EMBL" id="JAPUUL010003935">
    <property type="protein sequence ID" value="KAJ8120981.1"/>
    <property type="molecule type" value="Genomic_DNA"/>
</dbReference>
<evidence type="ECO:0000313" key="1">
    <source>
        <dbReference type="EMBL" id="KAJ8120981.1"/>
    </source>
</evidence>
<organism evidence="1 2">
    <name type="scientific">Lasiodiplodia mahajangana</name>
    <dbReference type="NCBI Taxonomy" id="1108764"/>
    <lineage>
        <taxon>Eukaryota</taxon>
        <taxon>Fungi</taxon>
        <taxon>Dikarya</taxon>
        <taxon>Ascomycota</taxon>
        <taxon>Pezizomycotina</taxon>
        <taxon>Dothideomycetes</taxon>
        <taxon>Dothideomycetes incertae sedis</taxon>
        <taxon>Botryosphaeriales</taxon>
        <taxon>Botryosphaeriaceae</taxon>
        <taxon>Lasiodiplodia</taxon>
    </lineage>
</organism>